<comment type="similarity">
    <text evidence="1">Belongs to the intimin/invasin family.</text>
</comment>
<dbReference type="InterPro" id="IPR008964">
    <property type="entry name" value="Invasin/intimin_cell_adhesion"/>
</dbReference>
<dbReference type="InterPro" id="IPR013783">
    <property type="entry name" value="Ig-like_fold"/>
</dbReference>
<dbReference type="Pfam" id="PF09134">
    <property type="entry name" value="Invasin_D3"/>
    <property type="match status" value="6"/>
</dbReference>
<feature type="domain" description="Big-1" evidence="3">
    <location>
        <begin position="4419"/>
        <end position="4519"/>
    </location>
</feature>
<dbReference type="PANTHER" id="PTHR10199">
    <property type="entry name" value="THROMBOSPONDIN"/>
    <property type="match status" value="1"/>
</dbReference>
<feature type="region of interest" description="Disordered" evidence="2">
    <location>
        <begin position="5911"/>
        <end position="6325"/>
    </location>
</feature>
<feature type="region of interest" description="Disordered" evidence="2">
    <location>
        <begin position="5772"/>
        <end position="5880"/>
    </location>
</feature>
<feature type="domain" description="Big-1" evidence="3">
    <location>
        <begin position="1050"/>
        <end position="1143"/>
    </location>
</feature>
<dbReference type="EMBL" id="SEWW01000004">
    <property type="protein sequence ID" value="NGZ44424.1"/>
    <property type="molecule type" value="Genomic_DNA"/>
</dbReference>
<feature type="domain" description="Big-1" evidence="3">
    <location>
        <begin position="1350"/>
        <end position="1443"/>
    </location>
</feature>
<reference evidence="4 5" key="1">
    <citation type="submission" date="2019-02" db="EMBL/GenBank/DDBJ databases">
        <title>Genome of a new Bacteroidetes strain.</title>
        <authorList>
            <person name="Pitt A."/>
        </authorList>
    </citation>
    <scope>NUCLEOTIDE SEQUENCE [LARGE SCALE GENOMIC DNA]</scope>
    <source>
        <strain evidence="4 5">50C-KIRBA</strain>
    </source>
</reference>
<feature type="compositionally biased region" description="Basic and acidic residues" evidence="2">
    <location>
        <begin position="6094"/>
        <end position="6112"/>
    </location>
</feature>
<feature type="compositionally biased region" description="Basic and acidic residues" evidence="2">
    <location>
        <begin position="5985"/>
        <end position="5998"/>
    </location>
</feature>
<dbReference type="SMART" id="SM00710">
    <property type="entry name" value="PbH1"/>
    <property type="match status" value="8"/>
</dbReference>
<dbReference type="SMART" id="SM00634">
    <property type="entry name" value="BID_1"/>
    <property type="match status" value="25"/>
</dbReference>
<dbReference type="SUPFAM" id="SSF103647">
    <property type="entry name" value="TSP type-3 repeat"/>
    <property type="match status" value="5"/>
</dbReference>
<gene>
    <name evidence="4" type="ORF">EWU23_08050</name>
</gene>
<dbReference type="InterPro" id="IPR006626">
    <property type="entry name" value="PbH1"/>
</dbReference>
<feature type="compositionally biased region" description="Basic and acidic residues" evidence="2">
    <location>
        <begin position="5951"/>
        <end position="5960"/>
    </location>
</feature>
<dbReference type="Gene3D" id="4.10.1080.10">
    <property type="entry name" value="TSP type-3 repeat"/>
    <property type="match status" value="6"/>
</dbReference>
<feature type="domain" description="Big-1" evidence="3">
    <location>
        <begin position="843"/>
        <end position="943"/>
    </location>
</feature>
<feature type="domain" description="Big-1" evidence="3">
    <location>
        <begin position="1450"/>
        <end position="1543"/>
    </location>
</feature>
<feature type="domain" description="Big-1" evidence="3">
    <location>
        <begin position="1548"/>
        <end position="1643"/>
    </location>
</feature>
<feature type="compositionally biased region" description="Basic and acidic residues" evidence="2">
    <location>
        <begin position="6121"/>
        <end position="6130"/>
    </location>
</feature>
<comment type="caution">
    <text evidence="4">The sequence shown here is derived from an EMBL/GenBank/DDBJ whole genome shotgun (WGS) entry which is preliminary data.</text>
</comment>
<dbReference type="SUPFAM" id="SSF51120">
    <property type="entry name" value="beta-Roll"/>
    <property type="match status" value="1"/>
</dbReference>
<feature type="domain" description="Big-1" evidence="3">
    <location>
        <begin position="3484"/>
        <end position="3584"/>
    </location>
</feature>
<feature type="compositionally biased region" description="Basic and acidic residues" evidence="2">
    <location>
        <begin position="6291"/>
        <end position="6304"/>
    </location>
</feature>
<feature type="compositionally biased region" description="Basic and acidic residues" evidence="2">
    <location>
        <begin position="5925"/>
        <end position="5942"/>
    </location>
</feature>
<feature type="compositionally biased region" description="Basic and acidic residues" evidence="2">
    <location>
        <begin position="5808"/>
        <end position="5823"/>
    </location>
</feature>
<feature type="domain" description="Big-1" evidence="3">
    <location>
        <begin position="2366"/>
        <end position="2459"/>
    </location>
</feature>
<sequence length="6472" mass="645708">MKVLHSTYFKTLKQFPTFLSILVVLSMLLVSTTETKGLGKARAISYSSLPVNKTSTSCSFGQGQTSTTDEVLFFDREAAKDLNFTEKRVAEAHKSVNQLLTNFFQKNNYRDLLFSYFPGKRKSIDSDFDAKVQSLRNAVLNKGFQVPVQLLSWSELNSAMAAFASRGPAGSPIIFINKEYLEGKASFIYPKAHDRQIVGLLLQEYGHAIDYYLNGDQDTPGDEGALFVVKEMKVDVEPIELAAMQNREDYNKISVQGKIFAVEEAAVTLAEAYLSTVNAQGKPTTGASALSATTMRFETNPTSSATFSGTIGGNSKILGSFSYFVGATKTTIPGFIDKSTGNGSSGIIVLFITDANNLVGYLVRIYGTPIISANTQYNMNNSPVGTDLDSYQTSSGPSTATSTLTPASTTGIVANGTTTTLTVTAKNAAGTALSGATVTLDQFSDAGLTSSTTKSTISPTSATTNASGIATFTVSSKIAPQTIYYRATVVASGFESILTGSASVAYVVGPVTKLQVLMPGETADPGSATGKTGIPTDQVAGSNTTVTVNAVDAWWNKVNTSTPTVVITTSDANDTHPASAALAAGTGTFTVSFRTAGNQTVTATDQATTLTANTGATTLVTAGTVNKLQVLMPGETAAPGTATGKTGTPTAQTAGSSFNFTVNAVDAYWNIVSSATPTAVITSSDALATLPSSAALASGTRQFALTFKTAGNQTVTATDQAATLTANTGSSTVVTAGAATKYLVTSSSSSPVAGSTVTISAQLADANNNPVSTAGQTVTWTKSDANGSFATATSTTNASGIATIVFTTHTVAGTATTVTATTSSITGTSGTITTATSAADATASTLTPTSASIVADGSTTQVLTLTAKDGSGNNIGSGGATVTITKSSGTGTIGSVTDVGNGTYTATVTSPTATGSGVFVATLGGAQVKSGTGSQTQSTITYTPGAATKYIVTSSSSSPVAGATVTISAQLADANNNPVSTSGQTVTWTKSDANGSFATATSTTNASGIATVVFTTHTVSGTATTVTATTSAISGTSASITTVVGTASKYIVTSSSSSPVAGATVTISAQLADANDNPVATSGQTVTWTKSNANGSFASATSTTNGSGIATVVFTTHTVVATATTVTATTSAISGTSASITTVAGTASKYIVTSSSSSPVAGATVTISAQLADANDNLVATSGQTVTWTKSNANGSFATATSTTNASGIATVVFTTHTVVATATTVTATTSAISGTSGTITTVVGAATKYIVTSSNYSPVAGATVIISAQLADANDNPVATSGQTVTWTKSNANGSFATATSTTNASGIATVVFTTHTVVATATTVTATTSAISGTSGTITTVAGAASKYIVTSSSSSPVAGGTVTISAQLADANDNPVATSGQTVTWTKSNANGSFATATSTTNASGIATVVFTTHTVVATATTVTATTSAISGTSASITTVAGTASKYLVTSSSSSPVAGATVTISAQLADANDNPVATSGQTVTWTKSNANGSFASATSTTNASGIATVVFTSHTVSGTATTVTATTSAISGTSATITTVAGTASKYIVTSSSSSPAAGGTVTISAQLADANDNPVATSGQTVTWTKSNANGSFASATSTTNASGIATVVFTTHTVVATATTVTATTSAISGTSGTITTVAGAASKYIVTSSSSSPVAGATVTISAQLADANNNPVSTSGQTVTWTKSDANGSFATATSTTNASGIATVVFTTHTVSGTATTVTATTSAISGTSGTITTVVGAADATASTLTPTSASITANGSSTQVLTVTAKDANGNNVGAGGATVTITKSSGTGSIGSVTDVGNGTYTATVTSPTAVGSGVFVATLGGAEVRSGTGSQTQSTITYIPGAASKYIVTSSSSSPAAGGTVTISAQLADANDNPVATSGQTVTWTKSDANGSFASATSTTNASGIATVVFTTHTVVATATTVTATTSAISGTSGTITTVAGAASKYIVTSSSSSPVAGATVIISAQLADANDNPVATSGQTVTWTKSNANGSFASATSTTNASGIATVVFTSHTVSGTATTVTATTSAISGTTSTITTVPGAADATASTLTPTSASITANGSSTQVLTVTAKDANGNNVGAGGATVTITKSSGTGSIGSVTDVGNGTYTATVTSPTAVGSGVFVATLGGAEVRSGTGSQTQSTITYTAGAASKYIVTSSSSSPAAGGTVTISAQLADANNNPVSTSGQTVTWTKSNANGSFASATSTTNASGIATVVFTTHTVVATATTVTATTSAISGTSATITTVAGTASKYIVTSSSSSPVAGATVTISAQLADANDNPVATSGQTVTWTKSNANGSFASATSTTNASGIATVVFTTHTVVATATTVTATTSAISGTSGTITTVAGAASKYIVTSSSSSPVAGATVTISAQLADANDNPVATSGQTVTWTKSNANGSFATATSTTNASGIATVVFTTHTVVATATTVTATTSAISGTTSTITTVPGAADATASTLTPTSASITANGSSTQVLTVTAKDANGNNVGAGGATVTITKSSGTGSIGSVTDVGNGTYTATVTSPTTVGTGEFIATIGGVHVQNGTGSMQHSVITYTVGPAAKLSFQVQPSNAGALATISPAVNVRIEDTHGNLTSSTANVTIDFGTNAGSGTLSGTKTVAAVNGVATFSDLSINNAATGYTLAVSSAGLTGATSNPFNITTSGAAKLAFSVQPSNATAGSSISPSIKVQILDAAGNPTTATDNITLSIDTNPASGTLSGTLTQSAVAGEATFAGISINKSSASSYKLKATSGSLTEAISSTFLISPNTPTTITVTGITLAPGILGINNNIARVNLVDAYGNFSPAPSDIGVELSLFLGATDRTSDGIERTNASNVVQSNPIQVTIPTSSYFTDISYVRYKVSTIDKTTNPYTVNTNATIKATKYTVGGPSLTTGTSAAFTIVEGKIYSPKTTGNWNAVTWAISNDGGTSFADTVGIKYTYNPYDIVKIPTGITTTLSQSVSLYSMIIDGTFDLTTGGTLTLNHHSGIDGGYNVHTHGTFKNSGGTFTNTNESGSSFLPNFHGGTYWHAKDGGSIPKALWTTQAAGALTKITGLSSTSLSGGFDQAFLHFEWDNSFSGQTMHGNVSIAKDFYLKSGSFSIGDNNTLTLNETVNGSSGGKLKGTTLSTLHVNTTSGSPTLDFASGGQSLKELKVNVTGGTSLTIPSDLNINNTLNLVAGHVVMGNNKKIILPSDASITGASDTRYVEGSISRVIPKQTDPTVAFPIGDATAYTPVTLDFIGRSAASTDLTIESSTNALPDNTEVNGSGIRGDKYVKRKWQVSDGSGTTSNGFTTYNITLGFPAGDIAGSASLSNMIVRKNSAGWKAPSGHVRADGTTKTVKGQNFNSFSDFYIGESTGATSFTLNSPADIAAGTRAAYIGTRLDAALLPYTTGSLTTYLTSTGSGVFYDAASGGNVITSINFADGSSTVNFWFEKTTAATYTITLSDATPADAGAGITDATDDIAVTVGAVDAAASTLTPTVANITANGTSTQVLSVTAKDAYGNNRGTGGDVVTITKSSGTGSIGSVTHAGSGIYTATVTSPTSTGTGVFVATLGGAQVKSGTGSQTQSTITYIPGAASKYIVTSSSSSPAAGGTVTISAQLADANDNPVATSGQTVTWTKSDANGSFASATSTTNASGIATVVFTSHTVSGTATTVTATTSAISGTSASITTVAGTASKYIVTSSSSSPVAGATVTISAQLADANDNPVATSGQTVTWTKSNANGSFASATSTTNASGIATVVFTTHTVVATATTVTATTSAISGTSGTITTVVGAATKYIVTSSNYSPVVGGTVTITAQLVDANNNPVSTPSQTITWTKSNLNGSFSSATSTTNGSGIATVTFTAHTVANTVTTITATDNNNLTGTTPNITSDASGASKLVVSNIAGQTAGTAFAVTVTLTDNNGNVVNATADATVTLTRKTGTGTLGGTLTGTITSGSSAVTISGVTYTKAETGVVLTATGSVAGNVNGKTGDSNAFSVVAGAAAKYIVTSSNTSPIAGTTVTITAQLVDANNNPVTTSGKTITWSKSDANGSFSSATSTTDANGTTTVTFTTHTVSGTSTTITATDNTSLTGTSAGFSSIVGSATKLVVSTIAQQTAGTGFTVTITLIDANGNPVNATADGSVTLTRKTGTGTLGGTLTGTITSGSSAVTISGVTYTKAETGVVLTATGSVAGNVNGKTGDSNAFTVVAGAATKYIVTSSSTSPAAGGTVTITAQLLDANNNPVSTLGKTITWSKSDANGSFSSATSTTDGSGTATVTFTTHTVAGTSTTITATDNNNLTGTTATITAGSGGATKLVVSNIAGQTAGTAFAVTVTLTDNNGNVVNATADGTVTLSRKTGTGTLAGTLIGTLTSGSSAVTISGVTYTKAETGVVLTATGSVAGNVNGKTGDSNAFNVVAGAADATASTLTPTSASITANGSSTQVLTLTAKDANGNNLTAGGATVTITKSSGTGSIGSVTDNGNGTYTATVTSPTSAGSGVFVATLGAAAVKSGTGSQTQSTITYTAGTATKLVVTNIAQQTAGTGFAVTVTLTDANDNPVNATTNGTITLTLKTGTGTLGGTLTGTITSGSSAVTISGISYTKAETGISLTTTGSGTGNVSGKTGDSNTFSVVPGTASKYIVTSSSTSPAAGATVTITAQLVDAYNNSVSTSAKTITWSKSDVNGSFSSATSTTDASGTATVTFTSHSVAGTTTTITATDNNNLTGTTATITAGSGGATKLVVSNIAGQTAGSAFAVTVTLTDANGNPVNASTNGTVTLTLKSGIGTLAGTLTGTINAGSSAVTISGVTYTKAETGVALTATGSGSGNVSGKMGDSNSFSVVAGAGAKYIVTSSNTSPTAGGTVTITAQLVDANNNPVATSGKTITWSKSNANGSFSSATSTTDANGTATVTYTTHTVSGTSTTITATDNNNLTGTSAGFSSEAGAASKLIVSTIASQSAGTAFPITITLTDTNGNPVNATANGTVSLTLKTGTGALSGTLTGTINAGSSAVTISGVSYTKLESGVVITATGSGSGNVSGKSGDSNAFNVNAGGANRFIISTITDKIALNAFSLTATLVDANDNLVNADVNTTVTVGIKTGTGTLGGTLTGSLLSGSSSVTISGITYDKVESGVELKATASSAGNTHGKIGHSNAFSVSAGIGSKIKLSPLSNYVAGTSQTITATLTDENDNTVLATANSTITLSVKTGTGTISGTYTGIILAGTNSVTITGILYNKAETGIVLRATGTGVGSNVNGKVGDSNAFTVSPGPLYRYFISGLTRQEAGTTQTVTIRALDQYDNVVLSYVGSKPITFTGATAASEIYKPSAGAPNNTPTSIGGGTGTLNQTVKKTNQTTTSTTININATAAGNTVIQNPGSNIISLNATVSTLAEFGSTVNLTFTNGLASAVIILYKAETAIISATDGVVNTPKEGELQVEVVSSSFAKLEVTLAPQQVVGQPLVGSLKALDQYGNVVKNFDASQNNITIVVNNLTGVVTGLSGTIKLTSPTDFVNGVADFSLLGVKYQGGSGNGGFSFTPSTGSGVQAENIVVVADDVDGDGVSDEKETTDGTDKNDPCSYLVASQDFSKTSLTWKSADCDGDGTTNGTDAAPLNSCIGGIPGYIPVKGSLGYQRYFLGDCDGDGITNDMECYGGYTGGTVCQDFDSDGIPNSQDPDSDNDGIWDIIEKNIDSDGDGDANYLDLDSDNDGILDAMEKTSDTDSDGIPNYLDTDSDGDGILDAWEATNSTRGVIDTNYDGRVDINGAAPDVNGNGLVDFLESNPAPVPDTDKDGTPDYLDLDSDGDAINDQVESTSDSDKDGKPNYRDKDSDGDWLGDTDERDRDNDGDGIPNYLDLDSDGDGIPDAWEGKNKCATCDNRNDDNDDGWDDRGQYKALIDTDKDGSPDFFDLDSDNDCIPDRIELGGDSDSDEIPNFRDSDSDGDGIPDKVESVVCENPVDTDKDGIKDFEDLDSDGDGIPDSLEAGANPGTPVDSDKDGLADYRDTDSDGDGILDIYEAGNNPKNPVDSDKDGIADYLDLDSDGDSISDQIEGGAAGFKPLDSDNDGIEDYRDLDSDNDTIPDKVEVGSSPSNALDSDQDGNYDFRDPDSDGDGLPDKVEVGPDVNNPMDTDKDGKADYIDTDSDNDSILDRLEVGSDPKKPVDSDGDGLPNYRDADSDNDTILDNFEVGPDALIPSDFDKDGIPDYIDNDSDNDTIPDKVEVGPNPATPLDTDKDGFFDYRDTDSDNDGLLDKIEAGSDPNRPIDSDKDGLPDYRDADSDNDGIPDKIEVGKDSNNPVDTDRDGIPDFRDIDSDNDGTPDSIGAGSNLNTPLDTDKDGIYDYVDPDDDNDGIPDLLEDDLNYGAMPDCDKDGIPNRLDPDTCDTFVPQGISPNNDGFNDKLVIPGILNFRNRLSIYNRWGDLIFETDNYKNDWGGESSTNNVLTIDKKLPDGVYYYVVDFFGVKPNISSYVFISRTALDR</sequence>
<feature type="compositionally biased region" description="Basic and acidic residues" evidence="2">
    <location>
        <begin position="6140"/>
        <end position="6155"/>
    </location>
</feature>
<dbReference type="Gene3D" id="2.60.40.10">
    <property type="entry name" value="Immunoglobulins"/>
    <property type="match status" value="28"/>
</dbReference>
<dbReference type="Proteomes" id="UP001318301">
    <property type="component" value="Unassembled WGS sequence"/>
</dbReference>
<dbReference type="SUPFAM" id="SSF49373">
    <property type="entry name" value="Invasin/intimin cell-adhesion fragments"/>
    <property type="match status" value="28"/>
</dbReference>
<dbReference type="PANTHER" id="PTHR10199:SF119">
    <property type="entry name" value="RE20510P"/>
    <property type="match status" value="1"/>
</dbReference>
<feature type="domain" description="Big-1" evidence="3">
    <location>
        <begin position="402"/>
        <end position="507"/>
    </location>
</feature>
<organism evidence="4 5">
    <name type="scientific">Aquirufa beregesia</name>
    <dbReference type="NCBI Taxonomy" id="2516556"/>
    <lineage>
        <taxon>Bacteria</taxon>
        <taxon>Pseudomonadati</taxon>
        <taxon>Bacteroidota</taxon>
        <taxon>Cytophagia</taxon>
        <taxon>Cytophagales</taxon>
        <taxon>Flectobacillaceae</taxon>
        <taxon>Aquirufa</taxon>
    </lineage>
</organism>
<feature type="domain" description="Big-1" evidence="3">
    <location>
        <begin position="3589"/>
        <end position="3684"/>
    </location>
</feature>
<proteinExistence type="inferred from homology"/>
<protein>
    <recommendedName>
        <fullName evidence="3">Big-1 domain-containing protein</fullName>
    </recommendedName>
</protein>
<feature type="domain" description="Big-1" evidence="3">
    <location>
        <begin position="2467"/>
        <end position="2567"/>
    </location>
</feature>
<keyword evidence="5" id="KW-1185">Reference proteome</keyword>
<feature type="compositionally biased region" description="Basic and acidic residues" evidence="2">
    <location>
        <begin position="6223"/>
        <end position="6284"/>
    </location>
</feature>
<feature type="domain" description="Big-1" evidence="3">
    <location>
        <begin position="1751"/>
        <end position="1851"/>
    </location>
</feature>
<dbReference type="InterPro" id="IPR011049">
    <property type="entry name" value="Serralysin-like_metalloprot_C"/>
</dbReference>
<evidence type="ECO:0000256" key="2">
    <source>
        <dbReference type="SAM" id="MobiDB-lite"/>
    </source>
</evidence>
<dbReference type="InterPro" id="IPR028974">
    <property type="entry name" value="TSP_type-3_rpt"/>
</dbReference>
<accession>A0ABX0EV36</accession>
<name>A0ABX0EV36_9BACT</name>
<dbReference type="Pfam" id="PF13585">
    <property type="entry name" value="CHU_C"/>
    <property type="match status" value="1"/>
</dbReference>
<feature type="domain" description="Big-1" evidence="3">
    <location>
        <begin position="2059"/>
        <end position="2159"/>
    </location>
</feature>
<dbReference type="InterPro" id="IPR015217">
    <property type="entry name" value="Invasin_dom_3"/>
</dbReference>
<evidence type="ECO:0000313" key="4">
    <source>
        <dbReference type="EMBL" id="NGZ44424.1"/>
    </source>
</evidence>
<dbReference type="RefSeq" id="WP_166230624.1">
    <property type="nucleotide sequence ID" value="NZ_SEWW01000004.1"/>
</dbReference>
<feature type="domain" description="Big-1" evidence="3">
    <location>
        <begin position="4840"/>
        <end position="4935"/>
    </location>
</feature>
<evidence type="ECO:0000256" key="1">
    <source>
        <dbReference type="ARBA" id="ARBA00010116"/>
    </source>
</evidence>
<evidence type="ECO:0000313" key="5">
    <source>
        <dbReference type="Proteomes" id="UP001318301"/>
    </source>
</evidence>
<evidence type="ECO:0000259" key="3">
    <source>
        <dbReference type="PROSITE" id="PS51127"/>
    </source>
</evidence>
<feature type="compositionally biased region" description="Basic and acidic residues" evidence="2">
    <location>
        <begin position="6060"/>
        <end position="6077"/>
    </location>
</feature>
<dbReference type="InterPro" id="IPR003344">
    <property type="entry name" value="Big_1_dom"/>
</dbReference>
<feature type="domain" description="Big-1" evidence="3">
    <location>
        <begin position="3691"/>
        <end position="3784"/>
    </location>
</feature>
<dbReference type="PROSITE" id="PS51127">
    <property type="entry name" value="BIG1"/>
    <property type="match status" value="16"/>
</dbReference>
<feature type="domain" description="Big-1" evidence="3">
    <location>
        <begin position="2266"/>
        <end position="2359"/>
    </location>
</feature>